<evidence type="ECO:0000313" key="2">
    <source>
        <dbReference type="Proteomes" id="UP000198623"/>
    </source>
</evidence>
<keyword evidence="2" id="KW-1185">Reference proteome</keyword>
<gene>
    <name evidence="1" type="ORF">SAMN05216175_10812</name>
</gene>
<evidence type="ECO:0000313" key="1">
    <source>
        <dbReference type="EMBL" id="SFG52152.1"/>
    </source>
</evidence>
<organism evidence="1 2">
    <name type="scientific">Neptunomonas qingdaonensis</name>
    <dbReference type="NCBI Taxonomy" id="1045558"/>
    <lineage>
        <taxon>Bacteria</taxon>
        <taxon>Pseudomonadati</taxon>
        <taxon>Pseudomonadota</taxon>
        <taxon>Gammaproteobacteria</taxon>
        <taxon>Oceanospirillales</taxon>
        <taxon>Oceanospirillaceae</taxon>
        <taxon>Neptunomonas</taxon>
    </lineage>
</organism>
<name>A0A1I2SHE4_9GAMM</name>
<dbReference type="Proteomes" id="UP000198623">
    <property type="component" value="Unassembled WGS sequence"/>
</dbReference>
<protein>
    <submittedName>
        <fullName evidence="1">Uncharacterized protein</fullName>
    </submittedName>
</protein>
<dbReference type="EMBL" id="FOOU01000008">
    <property type="protein sequence ID" value="SFG52152.1"/>
    <property type="molecule type" value="Genomic_DNA"/>
</dbReference>
<dbReference type="AlphaFoldDB" id="A0A1I2SHE4"/>
<reference evidence="2" key="1">
    <citation type="submission" date="2016-10" db="EMBL/GenBank/DDBJ databases">
        <authorList>
            <person name="Varghese N."/>
            <person name="Submissions S."/>
        </authorList>
    </citation>
    <scope>NUCLEOTIDE SEQUENCE [LARGE SCALE GENOMIC DNA]</scope>
    <source>
        <strain evidence="2">CGMCC 1.10971</strain>
    </source>
</reference>
<proteinExistence type="predicted"/>
<sequence>MRVTIERIWGINNPPIAGNKAGYIHCGNGKSKGVEGILRMFYV</sequence>
<accession>A0A1I2SHE4</accession>